<dbReference type="EMBL" id="MU277201">
    <property type="protein sequence ID" value="KAI0063838.1"/>
    <property type="molecule type" value="Genomic_DNA"/>
</dbReference>
<dbReference type="Proteomes" id="UP000814140">
    <property type="component" value="Unassembled WGS sequence"/>
</dbReference>
<protein>
    <submittedName>
        <fullName evidence="1">Cohesin complex subunit psm1</fullName>
    </submittedName>
</protein>
<gene>
    <name evidence="1" type="ORF">BV25DRAFT_1883102</name>
</gene>
<reference evidence="1" key="2">
    <citation type="journal article" date="2022" name="New Phytol.">
        <title>Evolutionary transition to the ectomycorrhizal habit in the genomes of a hyperdiverse lineage of mushroom-forming fungi.</title>
        <authorList>
            <person name="Looney B."/>
            <person name="Miyauchi S."/>
            <person name="Morin E."/>
            <person name="Drula E."/>
            <person name="Courty P.E."/>
            <person name="Kohler A."/>
            <person name="Kuo A."/>
            <person name="LaButti K."/>
            <person name="Pangilinan J."/>
            <person name="Lipzen A."/>
            <person name="Riley R."/>
            <person name="Andreopoulos W."/>
            <person name="He G."/>
            <person name="Johnson J."/>
            <person name="Nolan M."/>
            <person name="Tritt A."/>
            <person name="Barry K.W."/>
            <person name="Grigoriev I.V."/>
            <person name="Nagy L.G."/>
            <person name="Hibbett D."/>
            <person name="Henrissat B."/>
            <person name="Matheny P.B."/>
            <person name="Labbe J."/>
            <person name="Martin F.M."/>
        </authorList>
    </citation>
    <scope>NUCLEOTIDE SEQUENCE</scope>
    <source>
        <strain evidence="1">HHB10654</strain>
    </source>
</reference>
<proteinExistence type="predicted"/>
<evidence type="ECO:0000313" key="1">
    <source>
        <dbReference type="EMBL" id="KAI0063838.1"/>
    </source>
</evidence>
<reference evidence="1" key="1">
    <citation type="submission" date="2021-03" db="EMBL/GenBank/DDBJ databases">
        <authorList>
            <consortium name="DOE Joint Genome Institute"/>
            <person name="Ahrendt S."/>
            <person name="Looney B.P."/>
            <person name="Miyauchi S."/>
            <person name="Morin E."/>
            <person name="Drula E."/>
            <person name="Courty P.E."/>
            <person name="Chicoki N."/>
            <person name="Fauchery L."/>
            <person name="Kohler A."/>
            <person name="Kuo A."/>
            <person name="Labutti K."/>
            <person name="Pangilinan J."/>
            <person name="Lipzen A."/>
            <person name="Riley R."/>
            <person name="Andreopoulos W."/>
            <person name="He G."/>
            <person name="Johnson J."/>
            <person name="Barry K.W."/>
            <person name="Grigoriev I.V."/>
            <person name="Nagy L."/>
            <person name="Hibbett D."/>
            <person name="Henrissat B."/>
            <person name="Matheny P.B."/>
            <person name="Labbe J."/>
            <person name="Martin F."/>
        </authorList>
    </citation>
    <scope>NUCLEOTIDE SEQUENCE</scope>
    <source>
        <strain evidence="1">HHB10654</strain>
    </source>
</reference>
<comment type="caution">
    <text evidence="1">The sequence shown here is derived from an EMBL/GenBank/DDBJ whole genome shotgun (WGS) entry which is preliminary data.</text>
</comment>
<sequence>MPLVRIEVCDFKSYRGHQTIGPFRNFTSIIGPNGAGKSNLMDAISFVLGVKSAQLRSSQLKDLVYRGRRLAKDSAEGSSQAAGEDEEEDDGEEGEGTAKKAWVLAVYEDQDQKEWQFQRTISTTGASEYKLNKKVCTYAAYNAALMKHNILVKAKNFLVFQGDVEAVASQSPKELTRLIEQISGSLELASEYEAAKEAQERATENATFNFTKRRGIAGEIKQYKEQKGEADRFEALRQEREELILRRILFKLFHIEEALEKNAHEIKEQSKTLAGLREEKQVQDQALDEARAEQAKARLSVTKGDKKIKKAEKALEDKKPDLLEVEALITHSTRKADTAQNIKKQVLKDEAKQKQKLDSYKIELDQIQRAADAAQEEQRRASEHNLALSEESLEEYRRLKAQASVLAVDERQALDTLTREEKTASRTFTQLNDKQEEFEQKRSRLREDSSVQSSKKEELEEKVKTLSESLAKVKQELDNQQSERTRINQLEAELNEKLSDVHNKLMQAGVDQKESERDAKLKETLANLQRIFPGVRGRLVDLCKPTQRKYETAISVVFGRNIDAVVVDEEKTAIDCIDYMRNQRAGQATFIPLDSIQVKPINDKFRAFAKGARLAVDVIQYDPALERAMHHACGNALVCDTMEVARYVCYEKGQEVKAVTLDGTIIHKSGLITGGRSTHGNSKKWDEKDIQGLQRVRDSLLSQLRELSKQKPRNKEDDGLSLELSRLESTLQVARDDLSACKLKVNGLKDELKHVERSLKQNTPELNKARKAHQTLREKIEGLETIVHEAEDGVFAAFCEEIGVANIREYEERQLKLAQAESEARLRFDTQIARLTHQSQFEEEQLASVRQRLTNLDQTIENERQNLVQLAQRKATIEEEIEELREGITVLEDEVKGLKEVLESKTKAVDDAKRLTTKAAKKLEQAEKEISTRNGEIERLGLERSALYRKCRLDEIDLPLLAGNLKNVTMEENLRDEVAMDVDEDGDEDATQRPKRVPDFGLEVDFESLDEDERKDSSGESLADFDAAILKLSSEIDRMTPNMKAIERLDDVESKLAETEKEADKARKDSKNARDNFNDVKQRRTDMFNKAYNHISERIDQVYKDLTKGKAAPMGGVAYLSLEDNEEPYASGIKYHAMPPMKRFRDMEQLSGGEKTVAALALLFAIHSYQPSPFFVLDEVDAALDNTNVAKIANYIRAHASDTFQFIVISLKGSLYERGNSLVGIYRDQDVNSSRTLTLDLTQYDE</sequence>
<accession>A0ACB8T526</accession>
<organism evidence="1 2">
    <name type="scientific">Artomyces pyxidatus</name>
    <dbReference type="NCBI Taxonomy" id="48021"/>
    <lineage>
        <taxon>Eukaryota</taxon>
        <taxon>Fungi</taxon>
        <taxon>Dikarya</taxon>
        <taxon>Basidiomycota</taxon>
        <taxon>Agaricomycotina</taxon>
        <taxon>Agaricomycetes</taxon>
        <taxon>Russulales</taxon>
        <taxon>Auriscalpiaceae</taxon>
        <taxon>Artomyces</taxon>
    </lineage>
</organism>
<keyword evidence="2" id="KW-1185">Reference proteome</keyword>
<name>A0ACB8T526_9AGAM</name>
<evidence type="ECO:0000313" key="2">
    <source>
        <dbReference type="Proteomes" id="UP000814140"/>
    </source>
</evidence>